<evidence type="ECO:0000256" key="4">
    <source>
        <dbReference type="SAM" id="MobiDB-lite"/>
    </source>
</evidence>
<keyword evidence="7" id="KW-1185">Reference proteome</keyword>
<gene>
    <name evidence="6" type="primary">PRP45</name>
    <name evidence="6" type="ORF">HK097_004076</name>
</gene>
<feature type="compositionally biased region" description="Low complexity" evidence="4">
    <location>
        <begin position="32"/>
        <end position="46"/>
    </location>
</feature>
<evidence type="ECO:0000256" key="3">
    <source>
        <dbReference type="RuleBase" id="RU367140"/>
    </source>
</evidence>
<proteinExistence type="inferred from homology"/>
<dbReference type="AlphaFoldDB" id="A0AAD5SK38"/>
<dbReference type="GO" id="GO:0000398">
    <property type="term" value="P:mRNA splicing, via spliceosome"/>
    <property type="evidence" value="ECO:0007669"/>
    <property type="project" value="InterPro"/>
</dbReference>
<feature type="compositionally biased region" description="Acidic residues" evidence="4">
    <location>
        <begin position="372"/>
        <end position="393"/>
    </location>
</feature>
<protein>
    <recommendedName>
        <fullName evidence="2 3">Pre-mRNA-processing protein 45</fullName>
    </recommendedName>
</protein>
<dbReference type="GO" id="GO:0005681">
    <property type="term" value="C:spliceosomal complex"/>
    <property type="evidence" value="ECO:0007669"/>
    <property type="project" value="UniProtKB-UniRule"/>
</dbReference>
<name>A0AAD5SK38_9FUNG</name>
<evidence type="ECO:0000256" key="2">
    <source>
        <dbReference type="ARBA" id="ARBA00022160"/>
    </source>
</evidence>
<dbReference type="InterPro" id="IPR017862">
    <property type="entry name" value="SKI-int_prot_SKIP"/>
</dbReference>
<dbReference type="Proteomes" id="UP001212841">
    <property type="component" value="Unassembled WGS sequence"/>
</dbReference>
<comment type="function">
    <text evidence="3">Involved in pre-mRNA splicing.</text>
</comment>
<evidence type="ECO:0000259" key="5">
    <source>
        <dbReference type="Pfam" id="PF02731"/>
    </source>
</evidence>
<feature type="compositionally biased region" description="Pro residues" evidence="4">
    <location>
        <begin position="240"/>
        <end position="251"/>
    </location>
</feature>
<evidence type="ECO:0000313" key="6">
    <source>
        <dbReference type="EMBL" id="KAJ3056812.1"/>
    </source>
</evidence>
<feature type="compositionally biased region" description="Basic and acidic residues" evidence="4">
    <location>
        <begin position="394"/>
        <end position="422"/>
    </location>
</feature>
<keyword evidence="3" id="KW-0539">Nucleus</keyword>
<dbReference type="EMBL" id="JADGJD010000020">
    <property type="protein sequence ID" value="KAJ3056812.1"/>
    <property type="molecule type" value="Genomic_DNA"/>
</dbReference>
<keyword evidence="3" id="KW-0507">mRNA processing</keyword>
<keyword evidence="3" id="KW-0508">mRNA splicing</keyword>
<feature type="region of interest" description="Disordered" evidence="4">
    <location>
        <begin position="540"/>
        <end position="600"/>
    </location>
</feature>
<feature type="region of interest" description="Disordered" evidence="4">
    <location>
        <begin position="183"/>
        <end position="202"/>
    </location>
</feature>
<feature type="region of interest" description="Disordered" evidence="4">
    <location>
        <begin position="355"/>
        <end position="422"/>
    </location>
</feature>
<feature type="region of interest" description="Disordered" evidence="4">
    <location>
        <begin position="226"/>
        <end position="254"/>
    </location>
</feature>
<comment type="subcellular location">
    <subcellularLocation>
        <location evidence="3">Nucleus</location>
    </subcellularLocation>
</comment>
<feature type="domain" description="SKI-interacting protein SKIP SNW" evidence="5">
    <location>
        <begin position="203"/>
        <end position="355"/>
    </location>
</feature>
<comment type="subunit">
    <text evidence="3">Associated with the spliceosome.</text>
</comment>
<comment type="caution">
    <text evidence="6">The sequence shown here is derived from an EMBL/GenBank/DDBJ whole genome shotgun (WGS) entry which is preliminary data.</text>
</comment>
<sequence length="600" mass="67343">MATLFSTLPKPKASVSKSKWAADSDDEDEKPVVAAPRAPARKGPPAYGQRRGWTPIKVEVWALPPKEGPILSLIRPSFQDFGDGGAFPEIHITQYPLDMGRKRSSNTRTSETLPLQTDAEGNLRYDLILRQGRDDKQIVHGQYKDMLEKDIKDDEELTRPDEEVINETTERTRQALEKIMEGRLSAAAPKLGGGGDKSSGPSYMRYTPASANGSTRIIRMVEAPIDPLDPPKFKHKKVPVGPPSPPPPVLHSPPRKVTAEEQKNWVIPPCISNWKNAKGYTIPLDKRLAADGRGVQDVQINDNFAKLSEALFIADRHAREEVKIRGEMQAKLAEKEKQEKEEKLRLLAQRAREERAGLVSGGGVAESRREREEEEEEDSEAESEAESLGEEDVAQVREREKLRRERAKQREREIRMSHMGQETKQRVLSKRYVEHLHLLESFPAHMVSVLQFSGERDISEKIALGLAQPTVSKESMFDQRLFNQDAGLSSGFGAEDSYNLYDKPLFNGSASTAIYRPKRGEEDNNIQGVKERVDRLLGEGAPHRGFAGTEGGGGSSRDGPVQFEREQEDVFGLEEFMNTAKRGRDKDGERSDRSPKRRRD</sequence>
<keyword evidence="3" id="KW-0747">Spliceosome</keyword>
<evidence type="ECO:0000256" key="1">
    <source>
        <dbReference type="ARBA" id="ARBA00010197"/>
    </source>
</evidence>
<organism evidence="6 7">
    <name type="scientific">Rhizophlyctis rosea</name>
    <dbReference type="NCBI Taxonomy" id="64517"/>
    <lineage>
        <taxon>Eukaryota</taxon>
        <taxon>Fungi</taxon>
        <taxon>Fungi incertae sedis</taxon>
        <taxon>Chytridiomycota</taxon>
        <taxon>Chytridiomycota incertae sedis</taxon>
        <taxon>Chytridiomycetes</taxon>
        <taxon>Rhizophlyctidales</taxon>
        <taxon>Rhizophlyctidaceae</taxon>
        <taxon>Rhizophlyctis</taxon>
    </lineage>
</organism>
<comment type="similarity">
    <text evidence="1 3">Belongs to the SNW family.</text>
</comment>
<dbReference type="PANTHER" id="PTHR12096">
    <property type="entry name" value="NUCLEAR PROTEIN SKIP-RELATED"/>
    <property type="match status" value="1"/>
</dbReference>
<feature type="compositionally biased region" description="Basic and acidic residues" evidence="4">
    <location>
        <begin position="582"/>
        <end position="594"/>
    </location>
</feature>
<feature type="region of interest" description="Disordered" evidence="4">
    <location>
        <begin position="1"/>
        <end position="49"/>
    </location>
</feature>
<dbReference type="Pfam" id="PF02731">
    <property type="entry name" value="SKIP_SNW"/>
    <property type="match status" value="1"/>
</dbReference>
<dbReference type="InterPro" id="IPR004015">
    <property type="entry name" value="SKI-int_prot_SKIP_SNW-dom"/>
</dbReference>
<evidence type="ECO:0000313" key="7">
    <source>
        <dbReference type="Proteomes" id="UP001212841"/>
    </source>
</evidence>
<reference evidence="6" key="1">
    <citation type="submission" date="2020-05" db="EMBL/GenBank/DDBJ databases">
        <title>Phylogenomic resolution of chytrid fungi.</title>
        <authorList>
            <person name="Stajich J.E."/>
            <person name="Amses K."/>
            <person name="Simmons R."/>
            <person name="Seto K."/>
            <person name="Myers J."/>
            <person name="Bonds A."/>
            <person name="Quandt C.A."/>
            <person name="Barry K."/>
            <person name="Liu P."/>
            <person name="Grigoriev I."/>
            <person name="Longcore J.E."/>
            <person name="James T.Y."/>
        </authorList>
    </citation>
    <scope>NUCLEOTIDE SEQUENCE</scope>
    <source>
        <strain evidence="6">JEL0318</strain>
    </source>
</reference>
<accession>A0AAD5SK38</accession>